<evidence type="ECO:0000259" key="1">
    <source>
        <dbReference type="SMART" id="SM00181"/>
    </source>
</evidence>
<feature type="domain" description="EGF-like" evidence="1">
    <location>
        <begin position="689"/>
        <end position="719"/>
    </location>
</feature>
<sequence>MQTDARSAGRSGWPQKHAHCPTALKIAVLTGLQSTGSRSGTPTQSVPARLPLLWGCRAVSLAHQFGPNGKGLCATPDSLRTGLLGDRQGHSAETTSLTRGCLQVVNCQTRARAVSGLSLECPTCRRTRTGDLLRCAQVPHSRVRSAASANPKHAPGRRRGVHCGSCSGEFFLFRGGCYSQQGTPGSEICTAAEGGRCTTCKTDGSYIFQNKAATVTLGNECILCSDITSRDGVMGVENCHTCQAPNSAGPATCSACQEGYYKDGQACTQCDTNCATCSGSGASACTLCSEGKYLKDGNTCVTESGCTQNTYYLDKVNRKCLACSTIAGCTQCTLDQVTGKPKCTNCGVKIPRTALDGTSTCVEKSYTGCQEDNNELFMKEDTTACLLCGDDSDGDDKNKGTPNCKTCTKTQDGAKPVCDMCKEGYYLDSDGSCKVCTGANCATCSKNDPTKCSTCKPGYFLQGGTSPGTCTPCDDTASGIEGCATCTFSTSLTCNSCKPNYKPSGTKSNSVTCTKVCEDETACGGTAGACDAIVIGASGEMTYYCSLCGQSNYVPIDGLCKVKGSNQGSDSGCSNGACQSCAANYFLYMGGCYKVDTAPGSLMCSKASTGICTTPTGQYFKVPGATAGQQSVLACENPVGTTVGGNAYVGVEDCKTCEAPTAATGMAAAKCTACDEGKKPNLAGTGCSTCGVAGCSACRADNACETCSDGYRLEGDTCMSTGPNLGTGAIAGISVTKLLFALCC</sequence>
<dbReference type="EMBL" id="JXTI01000222">
    <property type="protein sequence ID" value="KWX11268.1"/>
    <property type="molecule type" value="Genomic_DNA"/>
</dbReference>
<protein>
    <recommendedName>
        <fullName evidence="1">EGF-like domain-containing protein</fullName>
    </recommendedName>
</protein>
<dbReference type="AlphaFoldDB" id="A0A132NMK4"/>
<gene>
    <name evidence="2" type="ORF">QR46_4773</name>
</gene>
<dbReference type="CDD" id="cd00064">
    <property type="entry name" value="FU"/>
    <property type="match status" value="1"/>
</dbReference>
<accession>A0A132NMK4</accession>
<proteinExistence type="predicted"/>
<feature type="domain" description="EGF-like" evidence="1">
    <location>
        <begin position="269"/>
        <end position="301"/>
    </location>
</feature>
<dbReference type="InterPro" id="IPR052798">
    <property type="entry name" value="Giardia_VSA"/>
</dbReference>
<feature type="domain" description="EGF-like" evidence="1">
    <location>
        <begin position="387"/>
        <end position="434"/>
    </location>
</feature>
<evidence type="ECO:0000313" key="3">
    <source>
        <dbReference type="Proteomes" id="UP000070089"/>
    </source>
</evidence>
<dbReference type="Gene3D" id="2.10.220.10">
    <property type="entry name" value="Hormone Receptor, Insulin-like Growth Factor Receptor 1, Chain A, domain 2"/>
    <property type="match status" value="3"/>
</dbReference>
<dbReference type="InterPro" id="IPR000742">
    <property type="entry name" value="EGF"/>
</dbReference>
<organism evidence="2 3">
    <name type="scientific">Giardia duodenalis assemblage B</name>
    <dbReference type="NCBI Taxonomy" id="1394984"/>
    <lineage>
        <taxon>Eukaryota</taxon>
        <taxon>Metamonada</taxon>
        <taxon>Diplomonadida</taxon>
        <taxon>Hexamitidae</taxon>
        <taxon>Giardiinae</taxon>
        <taxon>Giardia</taxon>
    </lineage>
</organism>
<dbReference type="VEuPathDB" id="GiardiaDB:QR46_4773"/>
<dbReference type="Pfam" id="PF03302">
    <property type="entry name" value="VSP"/>
    <property type="match status" value="1"/>
</dbReference>
<dbReference type="PANTHER" id="PTHR23275">
    <property type="entry name" value="CABRIOLET.-RELATED"/>
    <property type="match status" value="1"/>
</dbReference>
<dbReference type="Proteomes" id="UP000070089">
    <property type="component" value="Unassembled WGS sequence"/>
</dbReference>
<feature type="domain" description="EGF-like" evidence="1">
    <location>
        <begin position="435"/>
        <end position="471"/>
    </location>
</feature>
<comment type="caution">
    <text evidence="2">The sequence shown here is derived from an EMBL/GenBank/DDBJ whole genome shotgun (WGS) entry which is preliminary data.</text>
</comment>
<dbReference type="PANTHER" id="PTHR23275:SF100">
    <property type="entry name" value="EGF-LIKE DOMAIN-CONTAINING PROTEIN"/>
    <property type="match status" value="1"/>
</dbReference>
<feature type="domain" description="EGF-like" evidence="1">
    <location>
        <begin position="472"/>
        <end position="514"/>
    </location>
</feature>
<dbReference type="SUPFAM" id="SSF57184">
    <property type="entry name" value="Growth factor receptor domain"/>
    <property type="match status" value="3"/>
</dbReference>
<dbReference type="SMART" id="SM00261">
    <property type="entry name" value="FU"/>
    <property type="match status" value="4"/>
</dbReference>
<dbReference type="InterPro" id="IPR009030">
    <property type="entry name" value="Growth_fac_rcpt_cys_sf"/>
</dbReference>
<evidence type="ECO:0000313" key="2">
    <source>
        <dbReference type="EMBL" id="KWX11268.1"/>
    </source>
</evidence>
<dbReference type="SMART" id="SM00181">
    <property type="entry name" value="EGF"/>
    <property type="match status" value="6"/>
</dbReference>
<dbReference type="InterPro" id="IPR005127">
    <property type="entry name" value="Giardia_VSP"/>
</dbReference>
<dbReference type="OrthoDB" id="300641at2759"/>
<feature type="domain" description="EGF-like" evidence="1">
    <location>
        <begin position="223"/>
        <end position="268"/>
    </location>
</feature>
<name>A0A132NMK4_GIAIN</name>
<reference evidence="2 3" key="1">
    <citation type="journal article" date="2015" name="Mol. Biochem. Parasitol.">
        <title>Identification of polymorphic genes for use in assemblage B genotyping assays through comparative genomics of multiple assemblage B Giardia duodenalis isolates.</title>
        <authorList>
            <person name="Wielinga C."/>
            <person name="Thompson R.C."/>
            <person name="Monis P."/>
            <person name="Ryan U."/>
        </authorList>
    </citation>
    <scope>NUCLEOTIDE SEQUENCE [LARGE SCALE GENOMIC DNA]</scope>
    <source>
        <strain evidence="2 3">BAH15c1</strain>
    </source>
</reference>
<dbReference type="InterPro" id="IPR006212">
    <property type="entry name" value="Furin_repeat"/>
</dbReference>